<evidence type="ECO:0000313" key="1">
    <source>
        <dbReference type="EMBL" id="PWN94736.1"/>
    </source>
</evidence>
<dbReference type="Proteomes" id="UP000245946">
    <property type="component" value="Unassembled WGS sequence"/>
</dbReference>
<dbReference type="RefSeq" id="XP_025595015.1">
    <property type="nucleotide sequence ID" value="XM_025743544.1"/>
</dbReference>
<dbReference type="AlphaFoldDB" id="A0A316Z0B5"/>
<keyword evidence="2" id="KW-1185">Reference proteome</keyword>
<sequence>MRHVAPIPLPLLVSRVELSARALCYTPCASGIVHPRCHPNETHSALLRLLCARVDERRPKRMTSGIGMAL</sequence>
<accession>A0A316Z0B5</accession>
<gene>
    <name evidence="1" type="ORF">FA09DRAFT_332646</name>
</gene>
<dbReference type="EMBL" id="KZ819309">
    <property type="protein sequence ID" value="PWN94736.1"/>
    <property type="molecule type" value="Genomic_DNA"/>
</dbReference>
<organism evidence="1 2">
    <name type="scientific">Tilletiopsis washingtonensis</name>
    <dbReference type="NCBI Taxonomy" id="58919"/>
    <lineage>
        <taxon>Eukaryota</taxon>
        <taxon>Fungi</taxon>
        <taxon>Dikarya</taxon>
        <taxon>Basidiomycota</taxon>
        <taxon>Ustilaginomycotina</taxon>
        <taxon>Exobasidiomycetes</taxon>
        <taxon>Entylomatales</taxon>
        <taxon>Entylomatales incertae sedis</taxon>
        <taxon>Tilletiopsis</taxon>
    </lineage>
</organism>
<evidence type="ECO:0000313" key="2">
    <source>
        <dbReference type="Proteomes" id="UP000245946"/>
    </source>
</evidence>
<dbReference type="GeneID" id="37271088"/>
<name>A0A316Z0B5_9BASI</name>
<proteinExistence type="predicted"/>
<reference evidence="1 2" key="1">
    <citation type="journal article" date="2018" name="Mol. Biol. Evol.">
        <title>Broad Genomic Sampling Reveals a Smut Pathogenic Ancestry of the Fungal Clade Ustilaginomycotina.</title>
        <authorList>
            <person name="Kijpornyongpan T."/>
            <person name="Mondo S.J."/>
            <person name="Barry K."/>
            <person name="Sandor L."/>
            <person name="Lee J."/>
            <person name="Lipzen A."/>
            <person name="Pangilinan J."/>
            <person name="LaButti K."/>
            <person name="Hainaut M."/>
            <person name="Henrissat B."/>
            <person name="Grigoriev I.V."/>
            <person name="Spatafora J.W."/>
            <person name="Aime M.C."/>
        </authorList>
    </citation>
    <scope>NUCLEOTIDE SEQUENCE [LARGE SCALE GENOMIC DNA]</scope>
    <source>
        <strain evidence="1 2">MCA 4186</strain>
    </source>
</reference>
<protein>
    <submittedName>
        <fullName evidence="1">Uncharacterized protein</fullName>
    </submittedName>
</protein>